<feature type="transmembrane region" description="Helical" evidence="13">
    <location>
        <begin position="202"/>
        <end position="221"/>
    </location>
</feature>
<gene>
    <name evidence="14" type="ORF">CWO92_05405</name>
</gene>
<dbReference type="EMBL" id="PIQO01000003">
    <property type="protein sequence ID" value="PKR86135.1"/>
    <property type="molecule type" value="Genomic_DNA"/>
</dbReference>
<evidence type="ECO:0000256" key="9">
    <source>
        <dbReference type="ARBA" id="ARBA00022989"/>
    </source>
</evidence>
<evidence type="ECO:0000256" key="10">
    <source>
        <dbReference type="ARBA" id="ARBA00023065"/>
    </source>
</evidence>
<reference evidence="14 15" key="1">
    <citation type="submission" date="2017-11" db="EMBL/GenBank/DDBJ databases">
        <title>Bacillus camelliae sp. nov., isolated from pu'er tea.</title>
        <authorList>
            <person name="Niu L."/>
        </authorList>
    </citation>
    <scope>NUCLEOTIDE SEQUENCE [LARGE SCALE GENOMIC DNA]</scope>
    <source>
        <strain evidence="14 15">7578-1</strain>
    </source>
</reference>
<evidence type="ECO:0000256" key="3">
    <source>
        <dbReference type="ARBA" id="ARBA00010199"/>
    </source>
</evidence>
<organism evidence="14 15">
    <name type="scientific">Heyndrickxia camelliae</name>
    <dbReference type="NCBI Taxonomy" id="1707093"/>
    <lineage>
        <taxon>Bacteria</taxon>
        <taxon>Bacillati</taxon>
        <taxon>Bacillota</taxon>
        <taxon>Bacilli</taxon>
        <taxon>Bacillales</taxon>
        <taxon>Bacillaceae</taxon>
        <taxon>Heyndrickxia</taxon>
    </lineage>
</organism>
<keyword evidence="8 13" id="KW-0812">Transmembrane</keyword>
<feature type="transmembrane region" description="Helical" evidence="13">
    <location>
        <begin position="132"/>
        <end position="150"/>
    </location>
</feature>
<comment type="caution">
    <text evidence="14">The sequence shown here is derived from an EMBL/GenBank/DDBJ whole genome shotgun (WGS) entry which is preliminary data.</text>
</comment>
<feature type="transmembrane region" description="Helical" evidence="13">
    <location>
        <begin position="389"/>
        <end position="412"/>
    </location>
</feature>
<feature type="transmembrane region" description="Helical" evidence="13">
    <location>
        <begin position="286"/>
        <end position="308"/>
    </location>
</feature>
<protein>
    <recommendedName>
        <fullName evidence="4">Probable multidrug resistance protein NorM</fullName>
    </recommendedName>
    <alternativeName>
        <fullName evidence="12">Multidrug-efflux transporter</fullName>
    </alternativeName>
</protein>
<comment type="similarity">
    <text evidence="3">Belongs to the multi antimicrobial extrusion (MATE) (TC 2.A.66.1) family.</text>
</comment>
<feature type="transmembrane region" description="Helical" evidence="13">
    <location>
        <begin position="12"/>
        <end position="31"/>
    </location>
</feature>
<evidence type="ECO:0000256" key="4">
    <source>
        <dbReference type="ARBA" id="ARBA00020268"/>
    </source>
</evidence>
<evidence type="ECO:0000256" key="8">
    <source>
        <dbReference type="ARBA" id="ARBA00022692"/>
    </source>
</evidence>
<evidence type="ECO:0000256" key="13">
    <source>
        <dbReference type="SAM" id="Phobius"/>
    </source>
</evidence>
<dbReference type="InterPro" id="IPR048279">
    <property type="entry name" value="MdtK-like"/>
</dbReference>
<dbReference type="PIRSF" id="PIRSF006603">
    <property type="entry name" value="DinF"/>
    <property type="match status" value="1"/>
</dbReference>
<evidence type="ECO:0000256" key="7">
    <source>
        <dbReference type="ARBA" id="ARBA00022475"/>
    </source>
</evidence>
<evidence type="ECO:0000256" key="5">
    <source>
        <dbReference type="ARBA" id="ARBA00022448"/>
    </source>
</evidence>
<dbReference type="RefSeq" id="WP_101353504.1">
    <property type="nucleotide sequence ID" value="NZ_PIQO01000003.1"/>
</dbReference>
<proteinExistence type="inferred from homology"/>
<keyword evidence="10" id="KW-0406">Ion transport</keyword>
<feature type="transmembrane region" description="Helical" evidence="13">
    <location>
        <begin position="241"/>
        <end position="266"/>
    </location>
</feature>
<keyword evidence="9 13" id="KW-1133">Transmembrane helix</keyword>
<keyword evidence="6" id="KW-0050">Antiport</keyword>
<evidence type="ECO:0000313" key="15">
    <source>
        <dbReference type="Proteomes" id="UP000233440"/>
    </source>
</evidence>
<dbReference type="PANTHER" id="PTHR43298:SF2">
    <property type="entry name" value="FMN_FAD EXPORTER YEEO-RELATED"/>
    <property type="match status" value="1"/>
</dbReference>
<comment type="subcellular location">
    <subcellularLocation>
        <location evidence="2">Cell membrane</location>
        <topology evidence="2">Multi-pass membrane protein</topology>
    </subcellularLocation>
</comment>
<name>A0A2N3LNH3_9BACI</name>
<evidence type="ECO:0000256" key="2">
    <source>
        <dbReference type="ARBA" id="ARBA00004651"/>
    </source>
</evidence>
<accession>A0A2N3LNH3</accession>
<dbReference type="CDD" id="cd13131">
    <property type="entry name" value="MATE_NorM_like"/>
    <property type="match status" value="1"/>
</dbReference>
<evidence type="ECO:0000256" key="1">
    <source>
        <dbReference type="ARBA" id="ARBA00003408"/>
    </source>
</evidence>
<keyword evidence="5" id="KW-0813">Transport</keyword>
<feature type="transmembrane region" description="Helical" evidence="13">
    <location>
        <begin position="418"/>
        <end position="441"/>
    </location>
</feature>
<dbReference type="GO" id="GO:0006811">
    <property type="term" value="P:monoatomic ion transport"/>
    <property type="evidence" value="ECO:0007669"/>
    <property type="project" value="UniProtKB-KW"/>
</dbReference>
<dbReference type="NCBIfam" id="TIGR00797">
    <property type="entry name" value="matE"/>
    <property type="match status" value="1"/>
</dbReference>
<dbReference type="AlphaFoldDB" id="A0A2N3LNH3"/>
<evidence type="ECO:0000256" key="11">
    <source>
        <dbReference type="ARBA" id="ARBA00023136"/>
    </source>
</evidence>
<keyword evidence="15" id="KW-1185">Reference proteome</keyword>
<dbReference type="GO" id="GO:0015297">
    <property type="term" value="F:antiporter activity"/>
    <property type="evidence" value="ECO:0007669"/>
    <property type="project" value="UniProtKB-KW"/>
</dbReference>
<feature type="transmembrane region" description="Helical" evidence="13">
    <location>
        <begin position="162"/>
        <end position="182"/>
    </location>
</feature>
<keyword evidence="11 13" id="KW-0472">Membrane</keyword>
<dbReference type="PANTHER" id="PTHR43298">
    <property type="entry name" value="MULTIDRUG RESISTANCE PROTEIN NORM-RELATED"/>
    <property type="match status" value="1"/>
</dbReference>
<dbReference type="InterPro" id="IPR050222">
    <property type="entry name" value="MATE_MdtK"/>
</dbReference>
<sequence length="454" mass="50161">MKQTFTTKGKLIQLITILIPILFTQLAMYSMNFFDTMMSGKYSKTDLAGVAIGSSLWVPVFTGLSGILLSITPIIAHLVGGKKNKDVAFSVIQGIYAAIFLAIIILVIGSFALKPILQQMNLEAHVRNVAKYYLVALSFGIIPLFIYNVLRSFMDALGMTRVTMIITLLSLPINVALNFLFIFGNAGMPKLGGVGSGVASAITYWLIMFIAFAVIHFQKPFSSFMIFKKWYPVSFKKWKEIFVLGIPIGLSTFFETSIFAAVTLVMAKYGTNIIAAHQIAINFSSLLYMIPLSISMAMTIVIGYEVGAERFDDARQYSKLGISIAVVMAFILGILLLTNNELVAKVYSNDIKVIALTTHFLLYAVFFQLSDAIQAPVQGALRGYKDVNVTFIMAFISYWIIGLPFGYVIANYTNFGPYGYWLGLITGLAVGAITLSLRLFYVLRKKGKTRIGLQ</sequence>
<dbReference type="OrthoDB" id="9780160at2"/>
<feature type="transmembrane region" description="Helical" evidence="13">
    <location>
        <begin position="87"/>
        <end position="112"/>
    </location>
</feature>
<comment type="function">
    <text evidence="1">Multidrug efflux pump.</text>
</comment>
<evidence type="ECO:0000256" key="12">
    <source>
        <dbReference type="ARBA" id="ARBA00031636"/>
    </source>
</evidence>
<dbReference type="Proteomes" id="UP000233440">
    <property type="component" value="Unassembled WGS sequence"/>
</dbReference>
<dbReference type="GO" id="GO:0042910">
    <property type="term" value="F:xenobiotic transmembrane transporter activity"/>
    <property type="evidence" value="ECO:0007669"/>
    <property type="project" value="InterPro"/>
</dbReference>
<dbReference type="GO" id="GO:0005886">
    <property type="term" value="C:plasma membrane"/>
    <property type="evidence" value="ECO:0007669"/>
    <property type="project" value="UniProtKB-SubCell"/>
</dbReference>
<feature type="transmembrane region" description="Helical" evidence="13">
    <location>
        <begin position="51"/>
        <end position="75"/>
    </location>
</feature>
<keyword evidence="7" id="KW-1003">Cell membrane</keyword>
<dbReference type="Pfam" id="PF01554">
    <property type="entry name" value="MatE"/>
    <property type="match status" value="2"/>
</dbReference>
<evidence type="ECO:0000256" key="6">
    <source>
        <dbReference type="ARBA" id="ARBA00022449"/>
    </source>
</evidence>
<dbReference type="InterPro" id="IPR002528">
    <property type="entry name" value="MATE_fam"/>
</dbReference>
<evidence type="ECO:0000313" key="14">
    <source>
        <dbReference type="EMBL" id="PKR86135.1"/>
    </source>
</evidence>
<feature type="transmembrane region" description="Helical" evidence="13">
    <location>
        <begin position="320"/>
        <end position="339"/>
    </location>
</feature>